<proteinExistence type="predicted"/>
<sequence>MATSSPLRNLEDEVLCSICLDYLREPVTIDCGHVFCYHCIIKVCESSRQPLYCSLCKTAFKKENIRHVWQMASLVENIWRMKVDEERQPTEERSPEQRAEKLCGRHMEKLHYYCKDDQQILCVMCRESREHRHHAAVLLEKAAQPYRGKILNHLKILKGDRDRIQNFQSTGQDEIQDLLTKFQGHRQDIITVFEQGHQFLREREQFLLDLLVGLEQELTEGRSSHITKGSEEMVRLGTLISELEKKVRQPALELLGHCTTDGFHCDFTFSRYPRKKFWIEKPISPAIKKRAEEFSDKILSLEKGLRGFHGKGMGEGRGSVIILNSQTANGYLSVSPNGKSMIFTGLWMNKYQHGQRFDPEPGVLGSKGFTWGKVYWEVKVDRIWWGAEEEEEAMKYRGGAREVSGSSYLGGFIGITDGYSSPGYRNESEEVEEEWSQENGIWPKFCLVGVARESVVRRGFLAFTPEEGFWTLQLSSAGVYICTSSEPFQILSYCPRQIGIALDYDGGKVIFTNARTQEFIYEFSFSFTGRIFPFLWLNCMRSRLTLRP</sequence>
<dbReference type="PROSITE" id="PS50188">
    <property type="entry name" value="B302_SPRY"/>
    <property type="match status" value="1"/>
</dbReference>
<organism evidence="8 9">
    <name type="scientific">Sciurus vulgaris</name>
    <name type="common">Eurasian red squirrel</name>
    <dbReference type="NCBI Taxonomy" id="55149"/>
    <lineage>
        <taxon>Eukaryota</taxon>
        <taxon>Metazoa</taxon>
        <taxon>Chordata</taxon>
        <taxon>Craniata</taxon>
        <taxon>Vertebrata</taxon>
        <taxon>Euteleostomi</taxon>
        <taxon>Mammalia</taxon>
        <taxon>Eutheria</taxon>
        <taxon>Euarchontoglires</taxon>
        <taxon>Glires</taxon>
        <taxon>Rodentia</taxon>
        <taxon>Sciuromorpha</taxon>
        <taxon>Sciuridae</taxon>
        <taxon>Sciurinae</taxon>
        <taxon>Sciurini</taxon>
        <taxon>Sciurus</taxon>
    </lineage>
</organism>
<evidence type="ECO:0008006" key="10">
    <source>
        <dbReference type="Google" id="ProtNLM"/>
    </source>
</evidence>
<dbReference type="SUPFAM" id="SSF57850">
    <property type="entry name" value="RING/U-box"/>
    <property type="match status" value="1"/>
</dbReference>
<feature type="domain" description="B box-type" evidence="6">
    <location>
        <begin position="98"/>
        <end position="139"/>
    </location>
</feature>
<feature type="domain" description="B30.2/SPRY" evidence="7">
    <location>
        <begin position="300"/>
        <end position="548"/>
    </location>
</feature>
<dbReference type="SMART" id="SM00336">
    <property type="entry name" value="BBOX"/>
    <property type="match status" value="1"/>
</dbReference>
<dbReference type="OrthoDB" id="654191at2759"/>
<dbReference type="InterPro" id="IPR013320">
    <property type="entry name" value="ConA-like_dom_sf"/>
</dbReference>
<keyword evidence="1" id="KW-0479">Metal-binding</keyword>
<reference evidence="8" key="1">
    <citation type="submission" date="2025-08" db="UniProtKB">
        <authorList>
            <consortium name="Ensembl"/>
        </authorList>
    </citation>
    <scope>IDENTIFICATION</scope>
</reference>
<dbReference type="InterPro" id="IPR050143">
    <property type="entry name" value="TRIM/RBCC"/>
</dbReference>
<dbReference type="Pfam" id="PF15227">
    <property type="entry name" value="zf-C3HC4_4"/>
    <property type="match status" value="1"/>
</dbReference>
<dbReference type="SUPFAM" id="SSF57845">
    <property type="entry name" value="B-box zinc-binding domain"/>
    <property type="match status" value="1"/>
</dbReference>
<dbReference type="InterPro" id="IPR001841">
    <property type="entry name" value="Znf_RING"/>
</dbReference>
<keyword evidence="3" id="KW-0862">Zinc</keyword>
<dbReference type="SMART" id="SM00184">
    <property type="entry name" value="RING"/>
    <property type="match status" value="1"/>
</dbReference>
<evidence type="ECO:0000256" key="3">
    <source>
        <dbReference type="ARBA" id="ARBA00022833"/>
    </source>
</evidence>
<dbReference type="GO" id="GO:0008270">
    <property type="term" value="F:zinc ion binding"/>
    <property type="evidence" value="ECO:0007669"/>
    <property type="project" value="UniProtKB-KW"/>
</dbReference>
<dbReference type="Gene3D" id="3.30.40.10">
    <property type="entry name" value="Zinc/RING finger domain, C3HC4 (zinc finger)"/>
    <property type="match status" value="1"/>
</dbReference>
<dbReference type="InterPro" id="IPR003877">
    <property type="entry name" value="SPRY_dom"/>
</dbReference>
<evidence type="ECO:0000259" key="5">
    <source>
        <dbReference type="PROSITE" id="PS50089"/>
    </source>
</evidence>
<evidence type="ECO:0000256" key="1">
    <source>
        <dbReference type="ARBA" id="ARBA00022723"/>
    </source>
</evidence>
<evidence type="ECO:0000256" key="2">
    <source>
        <dbReference type="ARBA" id="ARBA00022771"/>
    </source>
</evidence>
<dbReference type="SUPFAM" id="SSF49899">
    <property type="entry name" value="Concanavalin A-like lectins/glucanases"/>
    <property type="match status" value="2"/>
</dbReference>
<evidence type="ECO:0000259" key="6">
    <source>
        <dbReference type="PROSITE" id="PS50119"/>
    </source>
</evidence>
<evidence type="ECO:0000259" key="7">
    <source>
        <dbReference type="PROSITE" id="PS50188"/>
    </source>
</evidence>
<dbReference type="InterPro" id="IPR017907">
    <property type="entry name" value="Znf_RING_CS"/>
</dbReference>
<dbReference type="SMART" id="SM00449">
    <property type="entry name" value="SPRY"/>
    <property type="match status" value="1"/>
</dbReference>
<dbReference type="InterPro" id="IPR003879">
    <property type="entry name" value="Butyrophylin_SPRY"/>
</dbReference>
<accession>A0A8D2B9X1</accession>
<dbReference type="Pfam" id="PF00643">
    <property type="entry name" value="zf-B_box"/>
    <property type="match status" value="1"/>
</dbReference>
<dbReference type="InterPro" id="IPR001870">
    <property type="entry name" value="B30.2/SPRY"/>
</dbReference>
<dbReference type="PROSITE" id="PS00518">
    <property type="entry name" value="ZF_RING_1"/>
    <property type="match status" value="1"/>
</dbReference>
<dbReference type="AlphaFoldDB" id="A0A8D2B9X1"/>
<dbReference type="PROSITE" id="PS50089">
    <property type="entry name" value="ZF_RING_2"/>
    <property type="match status" value="1"/>
</dbReference>
<dbReference type="Gene3D" id="2.60.120.920">
    <property type="match status" value="2"/>
</dbReference>
<name>A0A8D2B9X1_SCIVU</name>
<dbReference type="InterPro" id="IPR000315">
    <property type="entry name" value="Znf_B-box"/>
</dbReference>
<dbReference type="PANTHER" id="PTHR24103">
    <property type="entry name" value="E3 UBIQUITIN-PROTEIN LIGASE TRIM"/>
    <property type="match status" value="1"/>
</dbReference>
<dbReference type="Proteomes" id="UP000694564">
    <property type="component" value="Chromosome 7"/>
</dbReference>
<feature type="domain" description="RING-type" evidence="5">
    <location>
        <begin position="16"/>
        <end position="57"/>
    </location>
</feature>
<dbReference type="PROSITE" id="PS50119">
    <property type="entry name" value="ZF_BBOX"/>
    <property type="match status" value="1"/>
</dbReference>
<protein>
    <recommendedName>
        <fullName evidence="10">Tripartite motif-containing protein 26-like</fullName>
    </recommendedName>
</protein>
<evidence type="ECO:0000313" key="8">
    <source>
        <dbReference type="Ensembl" id="ENSSVLP00005013323.1"/>
    </source>
</evidence>
<keyword evidence="2 4" id="KW-0863">Zinc-finger</keyword>
<dbReference type="Pfam" id="PF13765">
    <property type="entry name" value="PRY"/>
    <property type="match status" value="1"/>
</dbReference>
<dbReference type="InterPro" id="IPR006574">
    <property type="entry name" value="PRY"/>
</dbReference>
<evidence type="ECO:0000256" key="4">
    <source>
        <dbReference type="PROSITE-ProRule" id="PRU00024"/>
    </source>
</evidence>
<dbReference type="InterPro" id="IPR013083">
    <property type="entry name" value="Znf_RING/FYVE/PHD"/>
</dbReference>
<keyword evidence="9" id="KW-1185">Reference proteome</keyword>
<dbReference type="PRINTS" id="PR01407">
    <property type="entry name" value="BUTYPHLNCDUF"/>
</dbReference>
<dbReference type="Pfam" id="PF00622">
    <property type="entry name" value="SPRY"/>
    <property type="match status" value="1"/>
</dbReference>
<dbReference type="InterPro" id="IPR043136">
    <property type="entry name" value="B30.2/SPRY_sf"/>
</dbReference>
<dbReference type="GeneTree" id="ENSGT00940000165871"/>
<dbReference type="SMART" id="SM00589">
    <property type="entry name" value="PRY"/>
    <property type="match status" value="1"/>
</dbReference>
<dbReference type="Ensembl" id="ENSSVLT00005014748.1">
    <property type="protein sequence ID" value="ENSSVLP00005013323.1"/>
    <property type="gene ID" value="ENSSVLG00005010462.1"/>
</dbReference>
<reference evidence="8" key="2">
    <citation type="submission" date="2025-09" db="UniProtKB">
        <authorList>
            <consortium name="Ensembl"/>
        </authorList>
    </citation>
    <scope>IDENTIFICATION</scope>
</reference>
<evidence type="ECO:0000313" key="9">
    <source>
        <dbReference type="Proteomes" id="UP000694564"/>
    </source>
</evidence>
<dbReference type="Gene3D" id="3.30.160.60">
    <property type="entry name" value="Classic Zinc Finger"/>
    <property type="match status" value="1"/>
</dbReference>